<dbReference type="InterPro" id="IPR000086">
    <property type="entry name" value="NUDIX_hydrolase_dom"/>
</dbReference>
<dbReference type="PROSITE" id="PS00893">
    <property type="entry name" value="NUDIX_BOX"/>
    <property type="match status" value="1"/>
</dbReference>
<evidence type="ECO:0000256" key="2">
    <source>
        <dbReference type="ARBA" id="ARBA00022801"/>
    </source>
</evidence>
<dbReference type="AlphaFoldDB" id="A0A2H0CG55"/>
<proteinExistence type="predicted"/>
<dbReference type="PROSITE" id="PS51462">
    <property type="entry name" value="NUDIX"/>
    <property type="match status" value="1"/>
</dbReference>
<dbReference type="PANTHER" id="PTHR43046">
    <property type="entry name" value="GDP-MANNOSE MANNOSYL HYDROLASE"/>
    <property type="match status" value="1"/>
</dbReference>
<keyword evidence="2 4" id="KW-0378">Hydrolase</keyword>
<accession>A0A2H0CG55</accession>
<dbReference type="Proteomes" id="UP000229176">
    <property type="component" value="Unassembled WGS sequence"/>
</dbReference>
<dbReference type="PANTHER" id="PTHR43046:SF2">
    <property type="entry name" value="8-OXO-DGTP DIPHOSPHATASE-RELATED"/>
    <property type="match status" value="1"/>
</dbReference>
<comment type="caution">
    <text evidence="4">The sequence shown here is derived from an EMBL/GenBank/DDBJ whole genome shotgun (WGS) entry which is preliminary data.</text>
</comment>
<evidence type="ECO:0000313" key="5">
    <source>
        <dbReference type="Proteomes" id="UP000229176"/>
    </source>
</evidence>
<feature type="domain" description="Nudix hydrolase" evidence="3">
    <location>
        <begin position="7"/>
        <end position="149"/>
    </location>
</feature>
<dbReference type="SUPFAM" id="SSF55811">
    <property type="entry name" value="Nudix"/>
    <property type="match status" value="1"/>
</dbReference>
<dbReference type="Gene3D" id="3.90.79.10">
    <property type="entry name" value="Nucleoside Triphosphate Pyrophosphohydrolase"/>
    <property type="match status" value="1"/>
</dbReference>
<dbReference type="EMBL" id="PCTI01000038">
    <property type="protein sequence ID" value="PIP68882.1"/>
    <property type="molecule type" value="Genomic_DNA"/>
</dbReference>
<protein>
    <submittedName>
        <fullName evidence="4">NUDIX hydrolase</fullName>
    </submittedName>
</protein>
<evidence type="ECO:0000259" key="3">
    <source>
        <dbReference type="PROSITE" id="PS51462"/>
    </source>
</evidence>
<dbReference type="GO" id="GO:0016787">
    <property type="term" value="F:hydrolase activity"/>
    <property type="evidence" value="ECO:0007669"/>
    <property type="project" value="UniProtKB-KW"/>
</dbReference>
<dbReference type="InterPro" id="IPR015797">
    <property type="entry name" value="NUDIX_hydrolase-like_dom_sf"/>
</dbReference>
<evidence type="ECO:0000313" key="4">
    <source>
        <dbReference type="EMBL" id="PIP68882.1"/>
    </source>
</evidence>
<gene>
    <name evidence="4" type="ORF">COW91_02295</name>
</gene>
<sequence length="153" mass="18043">MPHIHEKIDYCVEVFIVYKNKVLLRMHDKYKIWLSVGGHIELDEDPIQAAIREVKEEVGLDVKIIDDRSLPNNESDYKMLVAPRYLGSHYVNDVHKHTIFVFFVKSNTDKILDSMSLHERTEIRWVTKKELKKMNLRSNVLFYATEALKELGE</sequence>
<dbReference type="InterPro" id="IPR020084">
    <property type="entry name" value="NUDIX_hydrolase_CS"/>
</dbReference>
<name>A0A2H0CG55_9BACT</name>
<organism evidence="4 5">
    <name type="scientific">Candidatus Nomurabacteria bacterium CG22_combo_CG10-13_8_21_14_all_32_8</name>
    <dbReference type="NCBI Taxonomy" id="1974732"/>
    <lineage>
        <taxon>Bacteria</taxon>
        <taxon>Candidatus Nomuraibacteriota</taxon>
    </lineage>
</organism>
<evidence type="ECO:0000256" key="1">
    <source>
        <dbReference type="ARBA" id="ARBA00001946"/>
    </source>
</evidence>
<dbReference type="Pfam" id="PF00293">
    <property type="entry name" value="NUDIX"/>
    <property type="match status" value="1"/>
</dbReference>
<reference evidence="4 5" key="1">
    <citation type="submission" date="2017-09" db="EMBL/GenBank/DDBJ databases">
        <title>Depth-based differentiation of microbial function through sediment-hosted aquifers and enrichment of novel symbionts in the deep terrestrial subsurface.</title>
        <authorList>
            <person name="Probst A.J."/>
            <person name="Ladd B."/>
            <person name="Jarett J.K."/>
            <person name="Geller-Mcgrath D.E."/>
            <person name="Sieber C.M."/>
            <person name="Emerson J.B."/>
            <person name="Anantharaman K."/>
            <person name="Thomas B.C."/>
            <person name="Malmstrom R."/>
            <person name="Stieglmeier M."/>
            <person name="Klingl A."/>
            <person name="Woyke T."/>
            <person name="Ryan C.M."/>
            <person name="Banfield J.F."/>
        </authorList>
    </citation>
    <scope>NUCLEOTIDE SEQUENCE [LARGE SCALE GENOMIC DNA]</scope>
    <source>
        <strain evidence="4">CG22_combo_CG10-13_8_21_14_all_32_8</strain>
    </source>
</reference>
<comment type="cofactor">
    <cofactor evidence="1">
        <name>Mg(2+)</name>
        <dbReference type="ChEBI" id="CHEBI:18420"/>
    </cofactor>
</comment>